<dbReference type="EMBL" id="JBBPBN010000010">
    <property type="protein sequence ID" value="KAK9031045.1"/>
    <property type="molecule type" value="Genomic_DNA"/>
</dbReference>
<gene>
    <name evidence="2" type="ORF">V6N11_032441</name>
</gene>
<evidence type="ECO:0000256" key="1">
    <source>
        <dbReference type="SAM" id="MobiDB-lite"/>
    </source>
</evidence>
<dbReference type="Proteomes" id="UP001396334">
    <property type="component" value="Unassembled WGS sequence"/>
</dbReference>
<proteinExistence type="predicted"/>
<protein>
    <submittedName>
        <fullName evidence="2">Uncharacterized protein</fullName>
    </submittedName>
</protein>
<accession>A0ABR2T0N6</accession>
<keyword evidence="3" id="KW-1185">Reference proteome</keyword>
<feature type="compositionally biased region" description="Basic and acidic residues" evidence="1">
    <location>
        <begin position="17"/>
        <end position="27"/>
    </location>
</feature>
<reference evidence="2 3" key="1">
    <citation type="journal article" date="2024" name="G3 (Bethesda)">
        <title>Genome assembly of Hibiscus sabdariffa L. provides insights into metabolisms of medicinal natural products.</title>
        <authorList>
            <person name="Kim T."/>
        </authorList>
    </citation>
    <scope>NUCLEOTIDE SEQUENCE [LARGE SCALE GENOMIC DNA]</scope>
    <source>
        <strain evidence="2">TK-2024</strain>
        <tissue evidence="2">Old leaves</tissue>
    </source>
</reference>
<feature type="region of interest" description="Disordered" evidence="1">
    <location>
        <begin position="1"/>
        <end position="27"/>
    </location>
</feature>
<organism evidence="2 3">
    <name type="scientific">Hibiscus sabdariffa</name>
    <name type="common">roselle</name>
    <dbReference type="NCBI Taxonomy" id="183260"/>
    <lineage>
        <taxon>Eukaryota</taxon>
        <taxon>Viridiplantae</taxon>
        <taxon>Streptophyta</taxon>
        <taxon>Embryophyta</taxon>
        <taxon>Tracheophyta</taxon>
        <taxon>Spermatophyta</taxon>
        <taxon>Magnoliopsida</taxon>
        <taxon>eudicotyledons</taxon>
        <taxon>Gunneridae</taxon>
        <taxon>Pentapetalae</taxon>
        <taxon>rosids</taxon>
        <taxon>malvids</taxon>
        <taxon>Malvales</taxon>
        <taxon>Malvaceae</taxon>
        <taxon>Malvoideae</taxon>
        <taxon>Hibiscus</taxon>
    </lineage>
</organism>
<comment type="caution">
    <text evidence="2">The sequence shown here is derived from an EMBL/GenBank/DDBJ whole genome shotgun (WGS) entry which is preliminary data.</text>
</comment>
<sequence>MSVCVRHPWQRESTVSKGKEPKKHAEEVQEKVAADDKYSMQHSIFLFCVGLWCGDLGGCKPDKNQIEIEPDEPCFKTN</sequence>
<evidence type="ECO:0000313" key="2">
    <source>
        <dbReference type="EMBL" id="KAK9031045.1"/>
    </source>
</evidence>
<evidence type="ECO:0000313" key="3">
    <source>
        <dbReference type="Proteomes" id="UP001396334"/>
    </source>
</evidence>
<name>A0ABR2T0N6_9ROSI</name>